<reference evidence="2 3" key="1">
    <citation type="submission" date="2014-09" db="EMBL/GenBank/DDBJ databases">
        <title>Genome sequences of Lysobacter dokdonensis DS-58.</title>
        <authorList>
            <person name="Kim J.F."/>
            <person name="Kwak M.-J."/>
        </authorList>
    </citation>
    <scope>NUCLEOTIDE SEQUENCE [LARGE SCALE GENOMIC DNA]</scope>
    <source>
        <strain evidence="2 3">DS-58</strain>
    </source>
</reference>
<keyword evidence="3" id="KW-1185">Reference proteome</keyword>
<dbReference type="RefSeq" id="WP_202594006.1">
    <property type="nucleotide sequence ID" value="NZ_JRKJ01000002.1"/>
</dbReference>
<name>A0A0A2WLB5_9GAMM</name>
<organism evidence="2 3">
    <name type="scientific">Lysobacter dokdonensis DS-58</name>
    <dbReference type="NCBI Taxonomy" id="1300345"/>
    <lineage>
        <taxon>Bacteria</taxon>
        <taxon>Pseudomonadati</taxon>
        <taxon>Pseudomonadota</taxon>
        <taxon>Gammaproteobacteria</taxon>
        <taxon>Lysobacterales</taxon>
        <taxon>Lysobacteraceae</taxon>
        <taxon>Noviluteimonas</taxon>
    </lineage>
</organism>
<dbReference type="STRING" id="1300345.LF41_1120"/>
<protein>
    <recommendedName>
        <fullName evidence="4">Transporter</fullName>
    </recommendedName>
</protein>
<keyword evidence="1" id="KW-0732">Signal</keyword>
<accession>A0A0A2WLB5</accession>
<evidence type="ECO:0000313" key="2">
    <source>
        <dbReference type="EMBL" id="KGQ20583.1"/>
    </source>
</evidence>
<feature type="signal peptide" evidence="1">
    <location>
        <begin position="1"/>
        <end position="23"/>
    </location>
</feature>
<evidence type="ECO:0008006" key="4">
    <source>
        <dbReference type="Google" id="ProtNLM"/>
    </source>
</evidence>
<dbReference type="EMBL" id="JRKJ01000002">
    <property type="protein sequence ID" value="KGQ20583.1"/>
    <property type="molecule type" value="Genomic_DNA"/>
</dbReference>
<evidence type="ECO:0000313" key="3">
    <source>
        <dbReference type="Proteomes" id="UP000030518"/>
    </source>
</evidence>
<dbReference type="InterPro" id="IPR025737">
    <property type="entry name" value="FApF"/>
</dbReference>
<comment type="caution">
    <text evidence="2">The sequence shown here is derived from an EMBL/GenBank/DDBJ whole genome shotgun (WGS) entry which is preliminary data.</text>
</comment>
<sequence length="305" mass="32702">MASFGIPAIAVLALAGLASTARAQDIEPRAYSNAPIGVNFVIAGGIATRGGLSTDPAIPVTDAHLETRTLVVAYARVLDFGGRSGKFDVIVPYTHLDGSALYQGAPIERDVSGFGRPAFRVSINLLGAPSLSLPQFREWKQDLIVGASLQVSPPLGQYDDTRLVNIGTNRWTIEPEIGISKALGQWTLEGQAGVTLFTDNDDFYGGRTRSQQPLYSLQGHAIYGFRSGQWLSVDATWFTGGRTTVDGRLGNDLQQNWRMGVTFAIPVGRLNSIKLSASSGVSARTGNNFDAIGVAWQYRWGGGLR</sequence>
<proteinExistence type="predicted"/>
<dbReference type="Pfam" id="PF13557">
    <property type="entry name" value="Phenol_MetA_deg"/>
    <property type="match status" value="1"/>
</dbReference>
<dbReference type="Proteomes" id="UP000030518">
    <property type="component" value="Unassembled WGS sequence"/>
</dbReference>
<dbReference type="eggNOG" id="COG4313">
    <property type="taxonomic scope" value="Bacteria"/>
</dbReference>
<feature type="chain" id="PRO_5002007719" description="Transporter" evidence="1">
    <location>
        <begin position="24"/>
        <end position="305"/>
    </location>
</feature>
<dbReference type="AlphaFoldDB" id="A0A0A2WLB5"/>
<gene>
    <name evidence="2" type="ORF">LF41_1120</name>
</gene>
<dbReference type="PATRIC" id="fig|1300345.3.peg.440"/>
<evidence type="ECO:0000256" key="1">
    <source>
        <dbReference type="SAM" id="SignalP"/>
    </source>
</evidence>